<gene>
    <name evidence="1" type="ORF">DET50_101343</name>
</gene>
<keyword evidence="1" id="KW-0489">Methyltransferase</keyword>
<dbReference type="AlphaFoldDB" id="A0A366GZI2"/>
<dbReference type="Pfam" id="PF13489">
    <property type="entry name" value="Methyltransf_23"/>
    <property type="match status" value="1"/>
</dbReference>
<dbReference type="RefSeq" id="WP_258546020.1">
    <property type="nucleotide sequence ID" value="NZ_QNRO01000001.1"/>
</dbReference>
<evidence type="ECO:0000313" key="1">
    <source>
        <dbReference type="EMBL" id="RBP34000.1"/>
    </source>
</evidence>
<evidence type="ECO:0000313" key="2">
    <source>
        <dbReference type="Proteomes" id="UP000252995"/>
    </source>
</evidence>
<protein>
    <submittedName>
        <fullName evidence="1">Methyltransferase family protein</fullName>
    </submittedName>
</protein>
<proteinExistence type="predicted"/>
<organism evidence="1 2">
    <name type="scientific">Marinobacter pelagius</name>
    <dbReference type="NCBI Taxonomy" id="379482"/>
    <lineage>
        <taxon>Bacteria</taxon>
        <taxon>Pseudomonadati</taxon>
        <taxon>Pseudomonadota</taxon>
        <taxon>Gammaproteobacteria</taxon>
        <taxon>Pseudomonadales</taxon>
        <taxon>Marinobacteraceae</taxon>
        <taxon>Marinobacter</taxon>
    </lineage>
</organism>
<dbReference type="Gene3D" id="3.40.50.150">
    <property type="entry name" value="Vaccinia Virus protein VP39"/>
    <property type="match status" value="1"/>
</dbReference>
<keyword evidence="1" id="KW-0808">Transferase</keyword>
<dbReference type="GO" id="GO:0008168">
    <property type="term" value="F:methyltransferase activity"/>
    <property type="evidence" value="ECO:0007669"/>
    <property type="project" value="UniProtKB-KW"/>
</dbReference>
<comment type="caution">
    <text evidence="1">The sequence shown here is derived from an EMBL/GenBank/DDBJ whole genome shotgun (WGS) entry which is preliminary data.</text>
</comment>
<dbReference type="EMBL" id="QNRO01000001">
    <property type="protein sequence ID" value="RBP34000.1"/>
    <property type="molecule type" value="Genomic_DNA"/>
</dbReference>
<accession>A0A366GZI2</accession>
<dbReference type="STRING" id="379482.SAMN04487961_3457"/>
<name>A0A366GZI2_9GAMM</name>
<dbReference type="GO" id="GO:0032259">
    <property type="term" value="P:methylation"/>
    <property type="evidence" value="ECO:0007669"/>
    <property type="project" value="UniProtKB-KW"/>
</dbReference>
<reference evidence="1 2" key="1">
    <citation type="submission" date="2018-06" db="EMBL/GenBank/DDBJ databases">
        <title>Freshwater and sediment microbial communities from various areas in North America, analyzing microbe dynamics in response to fracking.</title>
        <authorList>
            <person name="Lamendella R."/>
        </authorList>
    </citation>
    <scope>NUCLEOTIDE SEQUENCE [LARGE SCALE GENOMIC DNA]</scope>
    <source>
        <strain evidence="1 2">114J</strain>
    </source>
</reference>
<dbReference type="InterPro" id="IPR029063">
    <property type="entry name" value="SAM-dependent_MTases_sf"/>
</dbReference>
<sequence>MTSAELPRCPVCLEGHPEFFRQIGQQVYLRCPTCLATIMAPQSRLTPGEEKQIYEFHENDPEDVGYRRFLTKLADPLTERLPPGAEGLDFGCGPGPALAGMLEEAGFAMALYDPFFHPDMASLDRSYDFITCTEVVEHIYEPAEVFNLLDRLLRPGGWLGIMTCFQTDDERFDNWHYRRDPTHVVFYRQATFEWLARKHGWALEVPLKDVVLLRKGR</sequence>
<dbReference type="Proteomes" id="UP000252995">
    <property type="component" value="Unassembled WGS sequence"/>
</dbReference>
<dbReference type="SUPFAM" id="SSF53335">
    <property type="entry name" value="S-adenosyl-L-methionine-dependent methyltransferases"/>
    <property type="match status" value="1"/>
</dbReference>